<dbReference type="InterPro" id="IPR008979">
    <property type="entry name" value="Galactose-bd-like_sf"/>
</dbReference>
<keyword evidence="3" id="KW-0732">Signal</keyword>
<dbReference type="InterPro" id="IPR055372">
    <property type="entry name" value="CBM96"/>
</dbReference>
<dbReference type="Gene3D" id="2.60.40.10">
    <property type="entry name" value="Immunoglobulins"/>
    <property type="match status" value="2"/>
</dbReference>
<evidence type="ECO:0000256" key="2">
    <source>
        <dbReference type="ARBA" id="ARBA00022525"/>
    </source>
</evidence>
<sequence>MTWASDSGVTDVRIRRSLVGPLGPSVFTFSDLPAAGEYVDSSIEAGQTYDYTIYRRTSDGNFNPSDLLRLTMPGLASPVDDANVGIARFPNDLTSYKGYCYFTSGVSVPGLWRSDGTASGTKLVVLLDPVKGVTPAELTVAGNLLYFRTGDSSVGQYLWSSDGTDTGTRIVRQLAPPGTSDTYVEYSDFIAAGDRLFFSSTPDPFSETRTLWTSDGTEGGTKPIEDVSLYVGPYQGPGTASPGKPSPIVSGSTLCFVGTTPAGGVELWRTDGSPSGTSVVADLSTGPESTQITALTIINGTVYFGVGGGSAGLYATDGTAAGTRLVCTSPTGGPTVIAGTGLGPLAGKVYFGTAGNALYEVDAGGGSAVLRLGGVRTDQIVGLGGRLIAALDGSLVTITPDIVSTLSALKPIAQPSLFKRVLYRVGDKVYFIDDTRLYRTDGTSAGTIFVANGAPVFAELGGRLAEVNGSLFYKATDVNGSNDQLWCVSGTAPIAPDEVRAIADPSTPVAALSARYMPAVGTGALPAATRVQVSWKDRASTETGFYVERSTSPDFSGPTSNVWVNANAQAWTDPAAPTTAYYRVASMNAAGVSPPSQVVAVTAPASISGRVGQDTDGNGILAPSEPGLANTQVFLDLNGNSIRDGLDPVVTTLATGAYSFANLAPGGYRIGVVTPAGWSPSNNISIQRTISVAAGQNFSADVLIRRSPSIALRASADAYVRDGSYAATNFGSASELHVRKNTIAGNSREAYLRFDLTTVGPSSGLTSAKVRVAGKLSQALASGVSIGLFAVSSATWTESGLKWSNKPATSATALATRTISATGATWIEFDVTNYVRQQKAAGVVTVNFAIKAIAAATPWVTIVSDEATANRPELLVQQSQTTTLPPPVSPPPTSPPPISPPPTTTGATKIKFQPASAPTVAGYMVDTGATYGTRNGRTYGWTISHSDAVVDRNKNTNQLLDTNVGVKAGARWEVAVPNGTYTVRVGIGDSGASSQNNVWIESANLFNYVALTANTFSSKSITVTVADGKLSLGVGGAATGVTRINFIEIT</sequence>
<evidence type="ECO:0000259" key="5">
    <source>
        <dbReference type="Pfam" id="PF17210"/>
    </source>
</evidence>
<name>A0A7M2WYV3_9BACT</name>
<dbReference type="GO" id="GO:0005576">
    <property type="term" value="C:extracellular region"/>
    <property type="evidence" value="ECO:0007669"/>
    <property type="project" value="UniProtKB-SubCell"/>
</dbReference>
<evidence type="ECO:0000256" key="1">
    <source>
        <dbReference type="ARBA" id="ARBA00004613"/>
    </source>
</evidence>
<organism evidence="7 8">
    <name type="scientific">Humisphaera borealis</name>
    <dbReference type="NCBI Taxonomy" id="2807512"/>
    <lineage>
        <taxon>Bacteria</taxon>
        <taxon>Pseudomonadati</taxon>
        <taxon>Planctomycetota</taxon>
        <taxon>Phycisphaerae</taxon>
        <taxon>Tepidisphaerales</taxon>
        <taxon>Tepidisphaeraceae</taxon>
        <taxon>Humisphaera</taxon>
    </lineage>
</organism>
<keyword evidence="8" id="KW-1185">Reference proteome</keyword>
<dbReference type="InterPro" id="IPR036116">
    <property type="entry name" value="FN3_sf"/>
</dbReference>
<protein>
    <submittedName>
        <fullName evidence="7">DNRLRE domain-containing protein</fullName>
    </submittedName>
</protein>
<dbReference type="SUPFAM" id="SSF49265">
    <property type="entry name" value="Fibronectin type III"/>
    <property type="match status" value="1"/>
</dbReference>
<accession>A0A7M2WYV3</accession>
<dbReference type="InterPro" id="IPR013783">
    <property type="entry name" value="Ig-like_fold"/>
</dbReference>
<dbReference type="AlphaFoldDB" id="A0A7M2WYV3"/>
<dbReference type="KEGG" id="hbs:IPV69_04935"/>
<proteinExistence type="predicted"/>
<evidence type="ECO:0000256" key="4">
    <source>
        <dbReference type="SAM" id="MobiDB-lite"/>
    </source>
</evidence>
<keyword evidence="2" id="KW-0964">Secreted</keyword>
<dbReference type="Proteomes" id="UP000593765">
    <property type="component" value="Chromosome"/>
</dbReference>
<dbReference type="RefSeq" id="WP_206293807.1">
    <property type="nucleotide sequence ID" value="NZ_CP063458.1"/>
</dbReference>
<dbReference type="InterPro" id="IPR033764">
    <property type="entry name" value="Sdr_B"/>
</dbReference>
<dbReference type="Pfam" id="PF24517">
    <property type="entry name" value="CBM96"/>
    <property type="match status" value="1"/>
</dbReference>
<evidence type="ECO:0000256" key="3">
    <source>
        <dbReference type="ARBA" id="ARBA00022729"/>
    </source>
</evidence>
<feature type="region of interest" description="Disordered" evidence="4">
    <location>
        <begin position="879"/>
        <end position="906"/>
    </location>
</feature>
<gene>
    <name evidence="7" type="ORF">IPV69_04935</name>
</gene>
<dbReference type="Gene3D" id="2.60.120.430">
    <property type="entry name" value="Galactose-binding lectin"/>
    <property type="match status" value="1"/>
</dbReference>
<feature type="compositionally biased region" description="Pro residues" evidence="4">
    <location>
        <begin position="884"/>
        <end position="903"/>
    </location>
</feature>
<dbReference type="SUPFAM" id="SSF49785">
    <property type="entry name" value="Galactose-binding domain-like"/>
    <property type="match status" value="1"/>
</dbReference>
<dbReference type="NCBIfam" id="NF033679">
    <property type="entry name" value="DNRLRE_dom"/>
    <property type="match status" value="1"/>
</dbReference>
<feature type="domain" description="SD-repeat containing protein B" evidence="5">
    <location>
        <begin position="606"/>
        <end position="682"/>
    </location>
</feature>
<reference evidence="7 8" key="1">
    <citation type="submission" date="2020-10" db="EMBL/GenBank/DDBJ databases">
        <title>Wide distribution of Phycisphaera-like planctomycetes from WD2101 soil group in peatlands and genome analysis of the first cultivated representative.</title>
        <authorList>
            <person name="Dedysh S.N."/>
            <person name="Beletsky A.V."/>
            <person name="Ivanova A."/>
            <person name="Kulichevskaya I.S."/>
            <person name="Suzina N.E."/>
            <person name="Philippov D.A."/>
            <person name="Rakitin A.L."/>
            <person name="Mardanov A.V."/>
            <person name="Ravin N.V."/>
        </authorList>
    </citation>
    <scope>NUCLEOTIDE SEQUENCE [LARGE SCALE GENOMIC DNA]</scope>
    <source>
        <strain evidence="7 8">M1803</strain>
    </source>
</reference>
<evidence type="ECO:0000313" key="8">
    <source>
        <dbReference type="Proteomes" id="UP000593765"/>
    </source>
</evidence>
<feature type="domain" description="Carbohydrate-binding module family 96" evidence="6">
    <location>
        <begin position="711"/>
        <end position="877"/>
    </location>
</feature>
<evidence type="ECO:0000313" key="7">
    <source>
        <dbReference type="EMBL" id="QOV90707.1"/>
    </source>
</evidence>
<dbReference type="EMBL" id="CP063458">
    <property type="protein sequence ID" value="QOV90707.1"/>
    <property type="molecule type" value="Genomic_DNA"/>
</dbReference>
<evidence type="ECO:0000259" key="6">
    <source>
        <dbReference type="Pfam" id="PF24517"/>
    </source>
</evidence>
<comment type="subcellular location">
    <subcellularLocation>
        <location evidence="1">Secreted</location>
    </subcellularLocation>
</comment>
<dbReference type="SUPFAM" id="SSF117074">
    <property type="entry name" value="Hypothetical protein PA1324"/>
    <property type="match status" value="1"/>
</dbReference>
<dbReference type="Pfam" id="PF17210">
    <property type="entry name" value="SdrD_B"/>
    <property type="match status" value="1"/>
</dbReference>